<organism evidence="10">
    <name type="scientific">Edaphobacter paludis</name>
    <dbReference type="NCBI Taxonomy" id="3035702"/>
    <lineage>
        <taxon>Bacteria</taxon>
        <taxon>Pseudomonadati</taxon>
        <taxon>Acidobacteriota</taxon>
        <taxon>Terriglobia</taxon>
        <taxon>Terriglobales</taxon>
        <taxon>Acidobacteriaceae</taxon>
        <taxon>Edaphobacter</taxon>
    </lineage>
</organism>
<feature type="transmembrane region" description="Helical" evidence="8">
    <location>
        <begin position="377"/>
        <end position="399"/>
    </location>
</feature>
<keyword evidence="3 10" id="KW-0328">Glycosyltransferase</keyword>
<evidence type="ECO:0000313" key="11">
    <source>
        <dbReference type="EMBL" id="XBH15098.1"/>
    </source>
</evidence>
<reference evidence="10" key="1">
    <citation type="submission" date="2023-03" db="EMBL/GenBank/DDBJ databases">
        <title>Edaphobacter sp.</title>
        <authorList>
            <person name="Huber K.J."/>
            <person name="Papendorf J."/>
            <person name="Pilke C."/>
            <person name="Bunk B."/>
            <person name="Sproeer C."/>
            <person name="Pester M."/>
        </authorList>
    </citation>
    <scope>NUCLEOTIDE SEQUENCE</scope>
    <source>
        <strain evidence="10">DSM 109919</strain>
        <strain evidence="11">DSM 109920</strain>
    </source>
</reference>
<name>A0AAU7D3A4_9BACT</name>
<protein>
    <submittedName>
        <fullName evidence="10">Glycosyltransferase family 39 protein</fullName>
        <ecNumber evidence="10">2.4.-.-</ecNumber>
    </submittedName>
</protein>
<feature type="transmembrane region" description="Helical" evidence="8">
    <location>
        <begin position="118"/>
        <end position="137"/>
    </location>
</feature>
<comment type="subcellular location">
    <subcellularLocation>
        <location evidence="1">Cell membrane</location>
        <topology evidence="1">Multi-pass membrane protein</topology>
    </subcellularLocation>
</comment>
<evidence type="ECO:0000256" key="3">
    <source>
        <dbReference type="ARBA" id="ARBA00022676"/>
    </source>
</evidence>
<evidence type="ECO:0000259" key="9">
    <source>
        <dbReference type="Pfam" id="PF13231"/>
    </source>
</evidence>
<evidence type="ECO:0000256" key="1">
    <source>
        <dbReference type="ARBA" id="ARBA00004651"/>
    </source>
</evidence>
<evidence type="ECO:0000256" key="6">
    <source>
        <dbReference type="ARBA" id="ARBA00022989"/>
    </source>
</evidence>
<feature type="domain" description="Glycosyltransferase RgtA/B/C/D-like" evidence="9">
    <location>
        <begin position="70"/>
        <end position="228"/>
    </location>
</feature>
<dbReference type="GO" id="GO:0009103">
    <property type="term" value="P:lipopolysaccharide biosynthetic process"/>
    <property type="evidence" value="ECO:0007669"/>
    <property type="project" value="UniProtKB-ARBA"/>
</dbReference>
<dbReference type="PANTHER" id="PTHR33908">
    <property type="entry name" value="MANNOSYLTRANSFERASE YKCB-RELATED"/>
    <property type="match status" value="1"/>
</dbReference>
<feature type="transmembrane region" description="Helical" evidence="8">
    <location>
        <begin position="411"/>
        <end position="429"/>
    </location>
</feature>
<evidence type="ECO:0000313" key="10">
    <source>
        <dbReference type="EMBL" id="XBH11615.1"/>
    </source>
</evidence>
<dbReference type="EMBL" id="CP121195">
    <property type="protein sequence ID" value="XBH15098.1"/>
    <property type="molecule type" value="Genomic_DNA"/>
</dbReference>
<keyword evidence="4 10" id="KW-0808">Transferase</keyword>
<feature type="transmembrane region" description="Helical" evidence="8">
    <location>
        <begin position="7"/>
        <end position="28"/>
    </location>
</feature>
<evidence type="ECO:0000256" key="8">
    <source>
        <dbReference type="SAM" id="Phobius"/>
    </source>
</evidence>
<dbReference type="AlphaFoldDB" id="A0AAU7D3A4"/>
<keyword evidence="5 8" id="KW-0812">Transmembrane</keyword>
<dbReference type="RefSeq" id="WP_348269106.1">
    <property type="nucleotide sequence ID" value="NZ_CP121194.1"/>
</dbReference>
<accession>A0AAU7D3A4</accession>
<keyword evidence="6 8" id="KW-1133">Transmembrane helix</keyword>
<dbReference type="GO" id="GO:0005886">
    <property type="term" value="C:plasma membrane"/>
    <property type="evidence" value="ECO:0007669"/>
    <property type="project" value="UniProtKB-SubCell"/>
</dbReference>
<feature type="transmembrane region" description="Helical" evidence="8">
    <location>
        <begin position="212"/>
        <end position="231"/>
    </location>
</feature>
<dbReference type="Pfam" id="PF13231">
    <property type="entry name" value="PMT_2"/>
    <property type="match status" value="1"/>
</dbReference>
<proteinExistence type="predicted"/>
<accession>A0AAU7DBJ9</accession>
<dbReference type="EC" id="2.4.-.-" evidence="10"/>
<gene>
    <name evidence="10" type="ORF">P4G45_07785</name>
    <name evidence="11" type="ORF">P8936_08020</name>
</gene>
<keyword evidence="7 8" id="KW-0472">Membrane</keyword>
<feature type="transmembrane region" description="Helical" evidence="8">
    <location>
        <begin position="189"/>
        <end position="206"/>
    </location>
</feature>
<dbReference type="KEGG" id="epl:P4G45_07785"/>
<dbReference type="InterPro" id="IPR038731">
    <property type="entry name" value="RgtA/B/C-like"/>
</dbReference>
<keyword evidence="2" id="KW-1003">Cell membrane</keyword>
<feature type="transmembrane region" description="Helical" evidence="8">
    <location>
        <begin position="436"/>
        <end position="453"/>
    </location>
</feature>
<feature type="transmembrane region" description="Helical" evidence="8">
    <location>
        <begin position="90"/>
        <end position="111"/>
    </location>
</feature>
<evidence type="ECO:0000256" key="7">
    <source>
        <dbReference type="ARBA" id="ARBA00023136"/>
    </source>
</evidence>
<dbReference type="PANTHER" id="PTHR33908:SF11">
    <property type="entry name" value="MEMBRANE PROTEIN"/>
    <property type="match status" value="1"/>
</dbReference>
<dbReference type="EMBL" id="CP121194">
    <property type="protein sequence ID" value="XBH11615.1"/>
    <property type="molecule type" value="Genomic_DNA"/>
</dbReference>
<feature type="transmembrane region" description="Helical" evidence="8">
    <location>
        <begin position="166"/>
        <end position="182"/>
    </location>
</feature>
<sequence>MTRRRRLVWLWVALPLMLGFALRLWFIAHLARIDGDTLLYGDIAKNWLEHGVYGFTQVGVMPRATLIRLPGYPLFLATCFRVFGMEHYTAVMVVQSIIDLLTCLVVSALAGRLFGRRAAVVALWLAALCPFTANYVAAPLTETLSLTCVALAFYGLERWRTTSHGPNRWLWLITFALAYAVLLRPEQGLLAVAVLAAMVWLAWVPGRGVSSVWPVALAAVCMVLPLAPWTVRNWETFHVIQPLAPRYATDPGELVPLGFQRWYRSWGIEFASTEAVYWNYDDAGIDIGDVPSRAFDSEAQYERTNALLNDYNQTDNATPAIDAQFGKLAEERIQDDPVRYYVALPVARLLDMALRPRTEMMPIPLNWWRWAHPAKSLFAYGYAGLNLAYLVLGGVGFWLWHRRKWNGNPALAWSMMGFVILRCAVLLTLDNSEPRYTLEFFPVIFVWSAMVFSRPSADRLSSSCRS</sequence>
<dbReference type="InterPro" id="IPR050297">
    <property type="entry name" value="LipidA_mod_glycosyltrf_83"/>
</dbReference>
<evidence type="ECO:0000256" key="4">
    <source>
        <dbReference type="ARBA" id="ARBA00022679"/>
    </source>
</evidence>
<evidence type="ECO:0000256" key="5">
    <source>
        <dbReference type="ARBA" id="ARBA00022692"/>
    </source>
</evidence>
<dbReference type="GO" id="GO:0016763">
    <property type="term" value="F:pentosyltransferase activity"/>
    <property type="evidence" value="ECO:0007669"/>
    <property type="project" value="TreeGrafter"/>
</dbReference>
<evidence type="ECO:0000256" key="2">
    <source>
        <dbReference type="ARBA" id="ARBA00022475"/>
    </source>
</evidence>